<evidence type="ECO:0000313" key="6">
    <source>
        <dbReference type="Proteomes" id="UP000004162"/>
    </source>
</evidence>
<name>Q0YQ04_9CHLB</name>
<dbReference type="RefSeq" id="WP_006366999.1">
    <property type="nucleotide sequence ID" value="NZ_AASE01000021.1"/>
</dbReference>
<evidence type="ECO:0000256" key="2">
    <source>
        <dbReference type="ARBA" id="ARBA00023125"/>
    </source>
</evidence>
<protein>
    <submittedName>
        <fullName evidence="5">Regulatory protein, ArsR</fullName>
    </submittedName>
</protein>
<dbReference type="NCBIfam" id="NF033788">
    <property type="entry name" value="HTH_metalloreg"/>
    <property type="match status" value="1"/>
</dbReference>
<dbReference type="SUPFAM" id="SSF46785">
    <property type="entry name" value="Winged helix' DNA-binding domain"/>
    <property type="match status" value="1"/>
</dbReference>
<proteinExistence type="predicted"/>
<organism evidence="5 6">
    <name type="scientific">Chlorobium ferrooxidans DSM 13031</name>
    <dbReference type="NCBI Taxonomy" id="377431"/>
    <lineage>
        <taxon>Bacteria</taxon>
        <taxon>Pseudomonadati</taxon>
        <taxon>Chlorobiota</taxon>
        <taxon>Chlorobiia</taxon>
        <taxon>Chlorobiales</taxon>
        <taxon>Chlorobiaceae</taxon>
        <taxon>Chlorobium/Pelodictyon group</taxon>
        <taxon>Chlorobium</taxon>
    </lineage>
</organism>
<dbReference type="Gene3D" id="1.10.10.10">
    <property type="entry name" value="Winged helix-like DNA-binding domain superfamily/Winged helix DNA-binding domain"/>
    <property type="match status" value="1"/>
</dbReference>
<sequence length="111" mass="12445">MQRTLLTVDYSSEEEIIASIAKAIGHPVRVKILRLLASQTCCFTGELTELIPMAQSTISQHLKALLNAGLIKGEINPPKVRYCIDRENWQKAQALFGKFFTADREYNCDCG</sequence>
<dbReference type="InterPro" id="IPR036388">
    <property type="entry name" value="WH-like_DNA-bd_sf"/>
</dbReference>
<dbReference type="EMBL" id="AASE01000021">
    <property type="protein sequence ID" value="EAT58389.1"/>
    <property type="molecule type" value="Genomic_DNA"/>
</dbReference>
<keyword evidence="6" id="KW-1185">Reference proteome</keyword>
<dbReference type="PRINTS" id="PR00778">
    <property type="entry name" value="HTHARSR"/>
</dbReference>
<gene>
    <name evidence="5" type="ORF">CferDRAFT_0328</name>
</gene>
<dbReference type="InterPro" id="IPR011991">
    <property type="entry name" value="ArsR-like_HTH"/>
</dbReference>
<evidence type="ECO:0000259" key="4">
    <source>
        <dbReference type="PROSITE" id="PS50987"/>
    </source>
</evidence>
<evidence type="ECO:0000256" key="3">
    <source>
        <dbReference type="ARBA" id="ARBA00023163"/>
    </source>
</evidence>
<keyword evidence="2" id="KW-0238">DNA-binding</keyword>
<evidence type="ECO:0000313" key="5">
    <source>
        <dbReference type="EMBL" id="EAT58389.1"/>
    </source>
</evidence>
<feature type="domain" description="HTH arsR-type" evidence="4">
    <location>
        <begin position="9"/>
        <end position="107"/>
    </location>
</feature>
<dbReference type="GO" id="GO:0003677">
    <property type="term" value="F:DNA binding"/>
    <property type="evidence" value="ECO:0007669"/>
    <property type="project" value="UniProtKB-KW"/>
</dbReference>
<keyword evidence="1" id="KW-0805">Transcription regulation</keyword>
<dbReference type="PROSITE" id="PS50987">
    <property type="entry name" value="HTH_ARSR_2"/>
    <property type="match status" value="1"/>
</dbReference>
<dbReference type="CDD" id="cd00090">
    <property type="entry name" value="HTH_ARSR"/>
    <property type="match status" value="1"/>
</dbReference>
<evidence type="ECO:0000256" key="1">
    <source>
        <dbReference type="ARBA" id="ARBA00023015"/>
    </source>
</evidence>
<dbReference type="PANTHER" id="PTHR33154:SF15">
    <property type="entry name" value="REGULATORY PROTEIN ARSR"/>
    <property type="match status" value="1"/>
</dbReference>
<dbReference type="Pfam" id="PF01022">
    <property type="entry name" value="HTH_5"/>
    <property type="match status" value="1"/>
</dbReference>
<dbReference type="SMART" id="SM00418">
    <property type="entry name" value="HTH_ARSR"/>
    <property type="match status" value="1"/>
</dbReference>
<dbReference type="InterPro" id="IPR051081">
    <property type="entry name" value="HTH_MetalResp_TranReg"/>
</dbReference>
<reference evidence="5 6" key="1">
    <citation type="submission" date="2006-07" db="EMBL/GenBank/DDBJ databases">
        <title>Annotation of the draft genome assembly of Chlorobium ferroxidans DSM 13031.</title>
        <authorList>
            <consortium name="US DOE Joint Genome Institute (JGI-ORNL)"/>
            <person name="Larimer F."/>
            <person name="Land M."/>
            <person name="Hauser L."/>
        </authorList>
    </citation>
    <scope>NUCLEOTIDE SEQUENCE [LARGE SCALE GENOMIC DNA]</scope>
    <source>
        <strain evidence="5 6">DSM 13031</strain>
    </source>
</reference>
<dbReference type="OrthoDB" id="9800049at2"/>
<dbReference type="InterPro" id="IPR001845">
    <property type="entry name" value="HTH_ArsR_DNA-bd_dom"/>
</dbReference>
<dbReference type="AlphaFoldDB" id="Q0YQ04"/>
<dbReference type="InterPro" id="IPR036390">
    <property type="entry name" value="WH_DNA-bd_sf"/>
</dbReference>
<dbReference type="Proteomes" id="UP000004162">
    <property type="component" value="Unassembled WGS sequence"/>
</dbReference>
<accession>Q0YQ04</accession>
<keyword evidence="3" id="KW-0804">Transcription</keyword>
<comment type="caution">
    <text evidence="5">The sequence shown here is derived from an EMBL/GenBank/DDBJ whole genome shotgun (WGS) entry which is preliminary data.</text>
</comment>
<reference evidence="5 6" key="2">
    <citation type="submission" date="2006-07" db="EMBL/GenBank/DDBJ databases">
        <title>Sequencing of the draft genome and assembly of Chlorobium ferroxidans DSM 13031.</title>
        <authorList>
            <consortium name="US DOE Joint Genome Institute (JGI-PGF)"/>
            <person name="Copeland A."/>
            <person name="Lucas S."/>
            <person name="Lapidus A."/>
            <person name="Barry K."/>
            <person name="Glavina del Rio T."/>
            <person name="Dalin E."/>
            <person name="Tice H."/>
            <person name="Bruce D."/>
            <person name="Pitluck S."/>
            <person name="Richardson P."/>
        </authorList>
    </citation>
    <scope>NUCLEOTIDE SEQUENCE [LARGE SCALE GENOMIC DNA]</scope>
    <source>
        <strain evidence="5 6">DSM 13031</strain>
    </source>
</reference>
<dbReference type="GO" id="GO:0003700">
    <property type="term" value="F:DNA-binding transcription factor activity"/>
    <property type="evidence" value="ECO:0007669"/>
    <property type="project" value="InterPro"/>
</dbReference>
<dbReference type="PANTHER" id="PTHR33154">
    <property type="entry name" value="TRANSCRIPTIONAL REGULATOR, ARSR FAMILY"/>
    <property type="match status" value="1"/>
</dbReference>